<feature type="region of interest" description="Disordered" evidence="5">
    <location>
        <begin position="167"/>
        <end position="186"/>
    </location>
</feature>
<sequence>MQVGHRDAVRIRWLRPLARVTSSSSYFTPTSSYFTRSCTHAVIRGSTSNHIRQRKRWQPALRAATTDPVAQFGEKNGAIMTVKRRNHGRNKKGRGHVKRVHCVSTAKLIPKDKAIKRFVVRNIVDQSAIRDLKEASVYESYALPKIYIKNYYCVEAAIHQRIVRGRSVEARKSRAPPPRRFAPKRV</sequence>
<dbReference type="PANTHER" id="PTHR12538">
    <property type="entry name" value="40S RIBOSOMAL PROTEIN S26"/>
    <property type="match status" value="1"/>
</dbReference>
<proteinExistence type="inferred from homology"/>
<evidence type="ECO:0000256" key="1">
    <source>
        <dbReference type="ARBA" id="ARBA00008596"/>
    </source>
</evidence>
<dbReference type="AlphaFoldDB" id="A0AAV1TRM0"/>
<dbReference type="GO" id="GO:0022627">
    <property type="term" value="C:cytosolic small ribosomal subunit"/>
    <property type="evidence" value="ECO:0007669"/>
    <property type="project" value="TreeGrafter"/>
</dbReference>
<dbReference type="InterPro" id="IPR038551">
    <property type="entry name" value="Ribosomal_eS26_sf"/>
</dbReference>
<evidence type="ECO:0000256" key="3">
    <source>
        <dbReference type="ARBA" id="ARBA00023274"/>
    </source>
</evidence>
<evidence type="ECO:0000256" key="4">
    <source>
        <dbReference type="RuleBase" id="RU363128"/>
    </source>
</evidence>
<organism evidence="6 7">
    <name type="scientific">Peronospora matthiolae</name>
    <dbReference type="NCBI Taxonomy" id="2874970"/>
    <lineage>
        <taxon>Eukaryota</taxon>
        <taxon>Sar</taxon>
        <taxon>Stramenopiles</taxon>
        <taxon>Oomycota</taxon>
        <taxon>Peronosporomycetes</taxon>
        <taxon>Peronosporales</taxon>
        <taxon>Peronosporaceae</taxon>
        <taxon>Peronospora</taxon>
    </lineage>
</organism>
<dbReference type="Proteomes" id="UP001162060">
    <property type="component" value="Unassembled WGS sequence"/>
</dbReference>
<dbReference type="FunFam" id="3.30.1740.20:FF:000007">
    <property type="entry name" value="40S ribosomal protein S26"/>
    <property type="match status" value="1"/>
</dbReference>
<evidence type="ECO:0000313" key="6">
    <source>
        <dbReference type="EMBL" id="CAK7925045.1"/>
    </source>
</evidence>
<protein>
    <recommendedName>
        <fullName evidence="4">40S ribosomal protein S26</fullName>
    </recommendedName>
</protein>
<evidence type="ECO:0000256" key="5">
    <source>
        <dbReference type="SAM" id="MobiDB-lite"/>
    </source>
</evidence>
<evidence type="ECO:0000256" key="2">
    <source>
        <dbReference type="ARBA" id="ARBA00022980"/>
    </source>
</evidence>
<gene>
    <name evidence="6" type="ORF">PM001_LOCUS10195</name>
</gene>
<reference evidence="6" key="1">
    <citation type="submission" date="2024-01" db="EMBL/GenBank/DDBJ databases">
        <authorList>
            <person name="Webb A."/>
        </authorList>
    </citation>
    <scope>NUCLEOTIDE SEQUENCE</scope>
    <source>
        <strain evidence="6">Pm1</strain>
    </source>
</reference>
<comment type="caution">
    <text evidence="6">The sequence shown here is derived from an EMBL/GenBank/DDBJ whole genome shotgun (WGS) entry which is preliminary data.</text>
</comment>
<dbReference type="PANTHER" id="PTHR12538:SF0">
    <property type="entry name" value="40S RIBOSOMAL PROTEIN S26"/>
    <property type="match status" value="1"/>
</dbReference>
<dbReference type="GO" id="GO:0003735">
    <property type="term" value="F:structural constituent of ribosome"/>
    <property type="evidence" value="ECO:0007669"/>
    <property type="project" value="InterPro"/>
</dbReference>
<accession>A0AAV1TRM0</accession>
<dbReference type="Gene3D" id="3.30.1740.20">
    <property type="entry name" value="Ribosomal protein S26e"/>
    <property type="match status" value="1"/>
</dbReference>
<evidence type="ECO:0000313" key="7">
    <source>
        <dbReference type="Proteomes" id="UP001162060"/>
    </source>
</evidence>
<comment type="similarity">
    <text evidence="1 4">Belongs to the eukaryotic ribosomal protein eS26 family.</text>
</comment>
<keyword evidence="2 4" id="KW-0689">Ribosomal protein</keyword>
<keyword evidence="3 4" id="KW-0687">Ribonucleoprotein</keyword>
<dbReference type="GO" id="GO:0006412">
    <property type="term" value="P:translation"/>
    <property type="evidence" value="ECO:0007669"/>
    <property type="project" value="InterPro"/>
</dbReference>
<dbReference type="GO" id="GO:0003729">
    <property type="term" value="F:mRNA binding"/>
    <property type="evidence" value="ECO:0007669"/>
    <property type="project" value="TreeGrafter"/>
</dbReference>
<dbReference type="Pfam" id="PF01283">
    <property type="entry name" value="Ribosomal_S26e"/>
    <property type="match status" value="1"/>
</dbReference>
<dbReference type="EMBL" id="CAKLBY020000086">
    <property type="protein sequence ID" value="CAK7925045.1"/>
    <property type="molecule type" value="Genomic_DNA"/>
</dbReference>
<dbReference type="InterPro" id="IPR000892">
    <property type="entry name" value="Ribosomal_eS26"/>
</dbReference>
<name>A0AAV1TRM0_9STRA</name>